<accession>A0AAV2DI50</accession>
<feature type="compositionally biased region" description="Basic residues" evidence="1">
    <location>
        <begin position="1"/>
        <end position="11"/>
    </location>
</feature>
<sequence length="206" mass="22311">MEQKKPPRPQRHSFSNPAVVTTTKQRPVWDCDSALYDSFELRSFEKQLSSAISSRTLSMPHLPDRRVAPDPTSSATSAAARPPKKNSLRNVIMIDKNSDPVSEAKKRAANTTPFKISKSVQRFFKSVFVRPSSSGHNRSGDKERRSSGVYFMYDKTGALCTIPEGPESGGDNFGVAAASPPDVSSLVGRSASERFTAATAVGISCA</sequence>
<dbReference type="Proteomes" id="UP001497516">
    <property type="component" value="Chromosome 3"/>
</dbReference>
<feature type="compositionally biased region" description="Low complexity" evidence="1">
    <location>
        <begin position="69"/>
        <end position="81"/>
    </location>
</feature>
<feature type="compositionally biased region" description="Polar residues" evidence="1">
    <location>
        <begin position="12"/>
        <end position="23"/>
    </location>
</feature>
<evidence type="ECO:0000313" key="3">
    <source>
        <dbReference type="Proteomes" id="UP001497516"/>
    </source>
</evidence>
<reference evidence="2 3" key="1">
    <citation type="submission" date="2024-04" db="EMBL/GenBank/DDBJ databases">
        <authorList>
            <person name="Fracassetti M."/>
        </authorList>
    </citation>
    <scope>NUCLEOTIDE SEQUENCE [LARGE SCALE GENOMIC DNA]</scope>
</reference>
<feature type="region of interest" description="Disordered" evidence="1">
    <location>
        <begin position="1"/>
        <end position="23"/>
    </location>
</feature>
<keyword evidence="3" id="KW-1185">Reference proteome</keyword>
<name>A0AAV2DI50_9ROSI</name>
<dbReference type="AlphaFoldDB" id="A0AAV2DI50"/>
<feature type="region of interest" description="Disordered" evidence="1">
    <location>
        <begin position="55"/>
        <end position="88"/>
    </location>
</feature>
<evidence type="ECO:0000313" key="2">
    <source>
        <dbReference type="EMBL" id="CAL1373551.1"/>
    </source>
</evidence>
<dbReference type="PANTHER" id="PTHR33978">
    <property type="entry name" value="SERINE/THREONINE-KINASE"/>
    <property type="match status" value="1"/>
</dbReference>
<evidence type="ECO:0000256" key="1">
    <source>
        <dbReference type="SAM" id="MobiDB-lite"/>
    </source>
</evidence>
<proteinExistence type="predicted"/>
<organism evidence="2 3">
    <name type="scientific">Linum trigynum</name>
    <dbReference type="NCBI Taxonomy" id="586398"/>
    <lineage>
        <taxon>Eukaryota</taxon>
        <taxon>Viridiplantae</taxon>
        <taxon>Streptophyta</taxon>
        <taxon>Embryophyta</taxon>
        <taxon>Tracheophyta</taxon>
        <taxon>Spermatophyta</taxon>
        <taxon>Magnoliopsida</taxon>
        <taxon>eudicotyledons</taxon>
        <taxon>Gunneridae</taxon>
        <taxon>Pentapetalae</taxon>
        <taxon>rosids</taxon>
        <taxon>fabids</taxon>
        <taxon>Malpighiales</taxon>
        <taxon>Linaceae</taxon>
        <taxon>Linum</taxon>
    </lineage>
</organism>
<dbReference type="PANTHER" id="PTHR33978:SF4">
    <property type="entry name" value="SERINE_THREONINE-KINASE"/>
    <property type="match status" value="1"/>
</dbReference>
<dbReference type="EMBL" id="OZ034816">
    <property type="protein sequence ID" value="CAL1373551.1"/>
    <property type="molecule type" value="Genomic_DNA"/>
</dbReference>
<gene>
    <name evidence="2" type="ORF">LTRI10_LOCUS15474</name>
</gene>
<protein>
    <submittedName>
        <fullName evidence="2">Uncharacterized protein</fullName>
    </submittedName>
</protein>